<gene>
    <name evidence="1" type="ORF">METZ01_LOCUS498335</name>
</gene>
<dbReference type="AlphaFoldDB" id="A0A383DLY0"/>
<proteinExistence type="predicted"/>
<name>A0A383DLY0_9ZZZZ</name>
<sequence>ELGTQRGRLFKEQVLSNFLHDKDFQEGRLCGMI</sequence>
<organism evidence="1">
    <name type="scientific">marine metagenome</name>
    <dbReference type="NCBI Taxonomy" id="408172"/>
    <lineage>
        <taxon>unclassified sequences</taxon>
        <taxon>metagenomes</taxon>
        <taxon>ecological metagenomes</taxon>
    </lineage>
</organism>
<feature type="non-terminal residue" evidence="1">
    <location>
        <position position="1"/>
    </location>
</feature>
<accession>A0A383DLY0</accession>
<protein>
    <submittedName>
        <fullName evidence="1">Uncharacterized protein</fullName>
    </submittedName>
</protein>
<evidence type="ECO:0000313" key="1">
    <source>
        <dbReference type="EMBL" id="SVE45481.1"/>
    </source>
</evidence>
<reference evidence="1" key="1">
    <citation type="submission" date="2018-05" db="EMBL/GenBank/DDBJ databases">
        <authorList>
            <person name="Lanie J.A."/>
            <person name="Ng W.-L."/>
            <person name="Kazmierczak K.M."/>
            <person name="Andrzejewski T.M."/>
            <person name="Davidsen T.M."/>
            <person name="Wayne K.J."/>
            <person name="Tettelin H."/>
            <person name="Glass J.I."/>
            <person name="Rusch D."/>
            <person name="Podicherti R."/>
            <person name="Tsui H.-C.T."/>
            <person name="Winkler M.E."/>
        </authorList>
    </citation>
    <scope>NUCLEOTIDE SEQUENCE</scope>
</reference>
<dbReference type="EMBL" id="UINC01218452">
    <property type="protein sequence ID" value="SVE45481.1"/>
    <property type="molecule type" value="Genomic_DNA"/>
</dbReference>